<protein>
    <submittedName>
        <fullName evidence="1">Uncharacterized protein</fullName>
    </submittedName>
</protein>
<accession>A0A8J4T402</accession>
<proteinExistence type="predicted"/>
<dbReference type="Proteomes" id="UP000727407">
    <property type="component" value="Unassembled WGS sequence"/>
</dbReference>
<keyword evidence="2" id="KW-1185">Reference proteome</keyword>
<organism evidence="1 2">
    <name type="scientific">Clarias magur</name>
    <name type="common">Asian catfish</name>
    <name type="synonym">Macropteronotus magur</name>
    <dbReference type="NCBI Taxonomy" id="1594786"/>
    <lineage>
        <taxon>Eukaryota</taxon>
        <taxon>Metazoa</taxon>
        <taxon>Chordata</taxon>
        <taxon>Craniata</taxon>
        <taxon>Vertebrata</taxon>
        <taxon>Euteleostomi</taxon>
        <taxon>Actinopterygii</taxon>
        <taxon>Neopterygii</taxon>
        <taxon>Teleostei</taxon>
        <taxon>Ostariophysi</taxon>
        <taxon>Siluriformes</taxon>
        <taxon>Clariidae</taxon>
        <taxon>Clarias</taxon>
    </lineage>
</organism>
<gene>
    <name evidence="1" type="ORF">DAT39_022291</name>
</gene>
<evidence type="ECO:0000313" key="1">
    <source>
        <dbReference type="EMBL" id="KAF5887354.1"/>
    </source>
</evidence>
<name>A0A8J4T402_CLAMG</name>
<dbReference type="EMBL" id="QNUK01001111">
    <property type="protein sequence ID" value="KAF5887354.1"/>
    <property type="molecule type" value="Genomic_DNA"/>
</dbReference>
<evidence type="ECO:0000313" key="2">
    <source>
        <dbReference type="Proteomes" id="UP000727407"/>
    </source>
</evidence>
<reference evidence="1" key="1">
    <citation type="submission" date="2020-07" db="EMBL/GenBank/DDBJ databases">
        <title>Clarias magur genome sequencing, assembly and annotation.</title>
        <authorList>
            <person name="Kushwaha B."/>
            <person name="Kumar R."/>
            <person name="Das P."/>
            <person name="Joshi C.G."/>
            <person name="Kumar D."/>
            <person name="Nagpure N.S."/>
            <person name="Pandey M."/>
            <person name="Agarwal S."/>
            <person name="Srivastava S."/>
            <person name="Singh M."/>
            <person name="Sahoo L."/>
            <person name="Jayasankar P."/>
            <person name="Meher P.K."/>
            <person name="Koringa P.G."/>
            <person name="Iquebal M.A."/>
            <person name="Das S.P."/>
            <person name="Bit A."/>
            <person name="Patnaik S."/>
            <person name="Patel N."/>
            <person name="Shah T.M."/>
            <person name="Hinsu A."/>
            <person name="Jena J.K."/>
        </authorList>
    </citation>
    <scope>NUCLEOTIDE SEQUENCE</scope>
    <source>
        <strain evidence="1">CIFAMagur01</strain>
        <tissue evidence="1">Testis</tissue>
    </source>
</reference>
<comment type="caution">
    <text evidence="1">The sequence shown here is derived from an EMBL/GenBank/DDBJ whole genome shotgun (WGS) entry which is preliminary data.</text>
</comment>
<sequence>MVIRLQSKKQKEKRHILLPRAQGQSRKIRHKDMTDQISVHGLFTLSNESCVITDCTAPCMRNTMLSRQMSVTSRWLVPEQQNKQGAGGETITITAAMMASSRAVSGVVIPRHLRERGKIMDDA</sequence>
<dbReference type="AlphaFoldDB" id="A0A8J4T402"/>